<keyword evidence="2" id="KW-1185">Reference proteome</keyword>
<proteinExistence type="predicted"/>
<organism evidence="1 2">
    <name type="scientific">Sphingomonas glacialis</name>
    <dbReference type="NCBI Taxonomy" id="658225"/>
    <lineage>
        <taxon>Bacteria</taxon>
        <taxon>Pseudomonadati</taxon>
        <taxon>Pseudomonadota</taxon>
        <taxon>Alphaproteobacteria</taxon>
        <taxon>Sphingomonadales</taxon>
        <taxon>Sphingomonadaceae</taxon>
        <taxon>Sphingomonas</taxon>
    </lineage>
</organism>
<protein>
    <submittedName>
        <fullName evidence="1">Uncharacterized protein</fullName>
    </submittedName>
</protein>
<evidence type="ECO:0000313" key="1">
    <source>
        <dbReference type="EMBL" id="GHH19562.1"/>
    </source>
</evidence>
<reference evidence="2" key="1">
    <citation type="journal article" date="2019" name="Int. J. Syst. Evol. Microbiol.">
        <title>The Global Catalogue of Microorganisms (GCM) 10K type strain sequencing project: providing services to taxonomists for standard genome sequencing and annotation.</title>
        <authorList>
            <consortium name="The Broad Institute Genomics Platform"/>
            <consortium name="The Broad Institute Genome Sequencing Center for Infectious Disease"/>
            <person name="Wu L."/>
            <person name="Ma J."/>
        </authorList>
    </citation>
    <scope>NUCLEOTIDE SEQUENCE [LARGE SCALE GENOMIC DNA]</scope>
    <source>
        <strain evidence="2">CGMCC 1.8957</strain>
    </source>
</reference>
<dbReference type="Proteomes" id="UP000652430">
    <property type="component" value="Unassembled WGS sequence"/>
</dbReference>
<evidence type="ECO:0000313" key="2">
    <source>
        <dbReference type="Proteomes" id="UP000652430"/>
    </source>
</evidence>
<sequence>MSDRIQGFLAGEGIDRFADRDTLAATAVAGFAATPGPNAKAFLRALWDMPVPTGEQRYVDGMLQLLSLMHCSGHFRVIDGREGAVRG</sequence>
<gene>
    <name evidence="1" type="ORF">GCM10008023_26820</name>
</gene>
<dbReference type="Gene3D" id="1.50.10.10">
    <property type="match status" value="1"/>
</dbReference>
<comment type="caution">
    <text evidence="1">The sequence shown here is derived from an EMBL/GenBank/DDBJ whole genome shotgun (WGS) entry which is preliminary data.</text>
</comment>
<dbReference type="InterPro" id="IPR008928">
    <property type="entry name" value="6-hairpin_glycosidase_sf"/>
</dbReference>
<accession>A0ABQ3LL54</accession>
<name>A0ABQ3LL54_9SPHN</name>
<dbReference type="RefSeq" id="WP_189676638.1">
    <property type="nucleotide sequence ID" value="NZ_BNAQ01000003.1"/>
</dbReference>
<dbReference type="InterPro" id="IPR012341">
    <property type="entry name" value="6hp_glycosidase-like_sf"/>
</dbReference>
<dbReference type="EMBL" id="BNAQ01000003">
    <property type="protein sequence ID" value="GHH19562.1"/>
    <property type="molecule type" value="Genomic_DNA"/>
</dbReference>
<dbReference type="SUPFAM" id="SSF48208">
    <property type="entry name" value="Six-hairpin glycosidases"/>
    <property type="match status" value="1"/>
</dbReference>